<dbReference type="InterPro" id="IPR051312">
    <property type="entry name" value="Diverse_Substr_Oxidored"/>
</dbReference>
<evidence type="ECO:0000313" key="9">
    <source>
        <dbReference type="EMBL" id="UVI36918.1"/>
    </source>
</evidence>
<evidence type="ECO:0000256" key="3">
    <source>
        <dbReference type="ARBA" id="ARBA00022827"/>
    </source>
</evidence>
<dbReference type="InterPro" id="IPR005107">
    <property type="entry name" value="CO_DH_flav_C"/>
</dbReference>
<dbReference type="PROSITE" id="PS51387">
    <property type="entry name" value="FAD_PCMH"/>
    <property type="match status" value="1"/>
</dbReference>
<dbReference type="InterPro" id="IPR016166">
    <property type="entry name" value="FAD-bd_PCMH"/>
</dbReference>
<evidence type="ECO:0000259" key="7">
    <source>
        <dbReference type="PROSITE" id="PS51085"/>
    </source>
</evidence>
<feature type="domain" description="FAD-binding PCMH-type" evidence="8">
    <location>
        <begin position="218"/>
        <end position="391"/>
    </location>
</feature>
<dbReference type="Pfam" id="PF00111">
    <property type="entry name" value="Fer2"/>
    <property type="match status" value="1"/>
</dbReference>
<dbReference type="RefSeq" id="WP_265419481.1">
    <property type="nucleotide sequence ID" value="NZ_CP093443.1"/>
</dbReference>
<dbReference type="Gene3D" id="1.10.150.120">
    <property type="entry name" value="[2Fe-2S]-binding domain"/>
    <property type="match status" value="1"/>
</dbReference>
<sequence length="508" mass="53570">MSATTTDHTAAEVTINGAATRFDGPPHTNALDFLRGQGLTAAKEGCAEGECGACAILVARPDETGGTRWTSVNSCLLPAAALDGGEVVTAEGLATGDTVHPVQEEMAVRGGSQCGYCTPGFISSMAAEYYRPERGADAAENAAAAGAAGDAHEDHQCGPNGFDLHSLSGNLCRCTGYRPIRDAAYSLGQPSEDDALAARRDRPAPAAVPTDYRRADTATGTIGRYRRPATLAEAVEILSSEPEVTVVAGATDWGVEVNIKGARAKNVLAVDRLDEMRGVRRTSDHIELGASHTLSELERELAGDIPLLGKLFPQFASRLIRNGATIGGNLGTGSPIGDTPPALLALEAELVLTSVRGERSVALADYFTGYRQTIRDADELITAIRIPLPLSPLTSFQKIAKRRFDDISSVAIGYAVDVRDGQIAKARIGLGGVAATPLRARATEAMLEGRPWSLETVHAAAETLAGEGTPMDDHRASAKYRTAMLRSSLERFYAEQLGRTSVTSKEVK</sequence>
<dbReference type="InterPro" id="IPR036318">
    <property type="entry name" value="FAD-bd_PCMH-like_sf"/>
</dbReference>
<dbReference type="EMBL" id="CP093443">
    <property type="protein sequence ID" value="UVI36918.1"/>
    <property type="molecule type" value="Genomic_DNA"/>
</dbReference>
<dbReference type="InterPro" id="IPR036010">
    <property type="entry name" value="2Fe-2S_ferredoxin-like_sf"/>
</dbReference>
<keyword evidence="3" id="KW-0274">FAD</keyword>
<dbReference type="Pfam" id="PF00941">
    <property type="entry name" value="FAD_binding_5"/>
    <property type="match status" value="1"/>
</dbReference>
<keyword evidence="2" id="KW-0479">Metal-binding</keyword>
<dbReference type="SUPFAM" id="SSF47741">
    <property type="entry name" value="CO dehydrogenase ISP C-domain like"/>
    <property type="match status" value="1"/>
</dbReference>
<dbReference type="InterPro" id="IPR016169">
    <property type="entry name" value="FAD-bd_PCMH_sub2"/>
</dbReference>
<dbReference type="PIRSF" id="PIRSF036557">
    <property type="entry name" value="XdhA_RC"/>
    <property type="match status" value="1"/>
</dbReference>
<evidence type="ECO:0000259" key="8">
    <source>
        <dbReference type="PROSITE" id="PS51387"/>
    </source>
</evidence>
<dbReference type="Gene3D" id="3.30.465.10">
    <property type="match status" value="1"/>
</dbReference>
<accession>A0ABY5SUU4</accession>
<dbReference type="InterPro" id="IPR016167">
    <property type="entry name" value="FAD-bd_PCMH_sub1"/>
</dbReference>
<dbReference type="Pfam" id="PF01799">
    <property type="entry name" value="Fer2_2"/>
    <property type="match status" value="1"/>
</dbReference>
<dbReference type="CDD" id="cd00207">
    <property type="entry name" value="fer2"/>
    <property type="match status" value="1"/>
</dbReference>
<keyword evidence="5" id="KW-0408">Iron</keyword>
<dbReference type="PANTHER" id="PTHR42659:SF2">
    <property type="entry name" value="XANTHINE DEHYDROGENASE SUBUNIT C-RELATED"/>
    <property type="match status" value="1"/>
</dbReference>
<dbReference type="InterPro" id="IPR012675">
    <property type="entry name" value="Beta-grasp_dom_sf"/>
</dbReference>
<dbReference type="Proteomes" id="UP001064879">
    <property type="component" value="Chromosome"/>
</dbReference>
<dbReference type="Pfam" id="PF03450">
    <property type="entry name" value="CO_deh_flav_C"/>
    <property type="match status" value="1"/>
</dbReference>
<keyword evidence="4" id="KW-0560">Oxidoreductase</keyword>
<dbReference type="SUPFAM" id="SSF55447">
    <property type="entry name" value="CO dehydrogenase flavoprotein C-terminal domain-like"/>
    <property type="match status" value="1"/>
</dbReference>
<dbReference type="PROSITE" id="PS51085">
    <property type="entry name" value="2FE2S_FER_2"/>
    <property type="match status" value="1"/>
</dbReference>
<dbReference type="PANTHER" id="PTHR42659">
    <property type="entry name" value="XANTHINE DEHYDROGENASE SUBUNIT C-RELATED"/>
    <property type="match status" value="1"/>
</dbReference>
<evidence type="ECO:0000256" key="5">
    <source>
        <dbReference type="ARBA" id="ARBA00023004"/>
    </source>
</evidence>
<feature type="region of interest" description="Disordered" evidence="6">
    <location>
        <begin position="1"/>
        <end position="22"/>
    </location>
</feature>
<keyword evidence="10" id="KW-1185">Reference proteome</keyword>
<feature type="domain" description="2Fe-2S ferredoxin-type" evidence="7">
    <location>
        <begin position="11"/>
        <end position="93"/>
    </location>
</feature>
<dbReference type="SMART" id="SM01092">
    <property type="entry name" value="CO_deh_flav_C"/>
    <property type="match status" value="1"/>
</dbReference>
<evidence type="ECO:0000256" key="2">
    <source>
        <dbReference type="ARBA" id="ARBA00022723"/>
    </source>
</evidence>
<proteinExistence type="predicted"/>
<evidence type="ECO:0000313" key="10">
    <source>
        <dbReference type="Proteomes" id="UP001064879"/>
    </source>
</evidence>
<dbReference type="InterPro" id="IPR002346">
    <property type="entry name" value="Mopterin_DH_FAD-bd"/>
</dbReference>
<dbReference type="SUPFAM" id="SSF56176">
    <property type="entry name" value="FAD-binding/transporter-associated domain-like"/>
    <property type="match status" value="1"/>
</dbReference>
<dbReference type="Gene3D" id="3.30.43.10">
    <property type="entry name" value="Uridine Diphospho-n-acetylenolpyruvylglucosamine Reductase, domain 2"/>
    <property type="match status" value="1"/>
</dbReference>
<evidence type="ECO:0000256" key="6">
    <source>
        <dbReference type="SAM" id="MobiDB-lite"/>
    </source>
</evidence>
<name>A0ABY5SUU4_9MICO</name>
<organism evidence="9 10">
    <name type="scientific">Brevibacterium spongiae</name>
    <dbReference type="NCBI Taxonomy" id="2909672"/>
    <lineage>
        <taxon>Bacteria</taxon>
        <taxon>Bacillati</taxon>
        <taxon>Actinomycetota</taxon>
        <taxon>Actinomycetes</taxon>
        <taxon>Micrococcales</taxon>
        <taxon>Brevibacteriaceae</taxon>
        <taxon>Brevibacterium</taxon>
    </lineage>
</organism>
<dbReference type="InterPro" id="IPR036884">
    <property type="entry name" value="2Fe-2S-bd_dom_sf"/>
</dbReference>
<protein>
    <submittedName>
        <fullName evidence="9">FAD binding domain-containing protein</fullName>
    </submittedName>
</protein>
<dbReference type="InterPro" id="IPR036683">
    <property type="entry name" value="CO_DH_flav_C_dom_sf"/>
</dbReference>
<dbReference type="InterPro" id="IPR001041">
    <property type="entry name" value="2Fe-2S_ferredoxin-type"/>
</dbReference>
<evidence type="ECO:0000256" key="4">
    <source>
        <dbReference type="ARBA" id="ARBA00023002"/>
    </source>
</evidence>
<dbReference type="PROSITE" id="PS00197">
    <property type="entry name" value="2FE2S_FER_1"/>
    <property type="match status" value="1"/>
</dbReference>
<gene>
    <name evidence="9" type="ORF">L1F31_04485</name>
</gene>
<dbReference type="Gene3D" id="3.10.20.30">
    <property type="match status" value="1"/>
</dbReference>
<dbReference type="SUPFAM" id="SSF54292">
    <property type="entry name" value="2Fe-2S ferredoxin-like"/>
    <property type="match status" value="1"/>
</dbReference>
<dbReference type="InterPro" id="IPR012175">
    <property type="entry name" value="Xanth_DH_ssu_bac"/>
</dbReference>
<reference evidence="9" key="1">
    <citation type="submission" date="2022-03" db="EMBL/GenBank/DDBJ databases">
        <title>Brevibacterium spongiae sp. nov., isolated from marine sponge.</title>
        <authorList>
            <person name="Li Z."/>
            <person name="Zhang M."/>
        </authorList>
    </citation>
    <scope>NUCLEOTIDE SEQUENCE</scope>
    <source>
        <strain evidence="9">WHS-Z9</strain>
    </source>
</reference>
<keyword evidence="1" id="KW-0285">Flavoprotein</keyword>
<evidence type="ECO:0000256" key="1">
    <source>
        <dbReference type="ARBA" id="ARBA00022630"/>
    </source>
</evidence>
<dbReference type="InterPro" id="IPR002888">
    <property type="entry name" value="2Fe-2S-bd"/>
</dbReference>
<dbReference type="InterPro" id="IPR006058">
    <property type="entry name" value="2Fe2S_fd_BS"/>
</dbReference>
<dbReference type="Gene3D" id="3.30.390.50">
    <property type="entry name" value="CO dehydrogenase flavoprotein, C-terminal domain"/>
    <property type="match status" value="1"/>
</dbReference>